<sequence>MEKKRKWKELRTSNSQGSKSGNLKMATFSRHRCLHGKCPLPHHDHQGSHHSHLDGTTKTIEPGAIFARESHKCFAFESFVFKTMLEGFDSPDFRVKKYYSFSEIYMENVIGDSLLSGKINDGNVNVRVNFTVVPSQSMGDELVVEDGRVYFDFDKVNGYGGNLDDHDAVEGVGYGGVNVVEA</sequence>
<dbReference type="GO" id="GO:0009959">
    <property type="term" value="P:negative gravitropism"/>
    <property type="evidence" value="ECO:0007669"/>
    <property type="project" value="InterPro"/>
</dbReference>
<dbReference type="Proteomes" id="UP000593573">
    <property type="component" value="Unassembled WGS sequence"/>
</dbReference>
<dbReference type="EMBL" id="JABFAB010000007">
    <property type="protein sequence ID" value="MBA0654353.1"/>
    <property type="molecule type" value="Genomic_DNA"/>
</dbReference>
<evidence type="ECO:0000313" key="3">
    <source>
        <dbReference type="EMBL" id="MBA0654353.1"/>
    </source>
</evidence>
<dbReference type="Pfam" id="PF24994">
    <property type="entry name" value="GIL1_IRKI_C"/>
    <property type="match status" value="1"/>
</dbReference>
<proteinExistence type="predicted"/>
<dbReference type="InterPro" id="IPR056813">
    <property type="entry name" value="GIL1_IRKI_C"/>
</dbReference>
<dbReference type="AlphaFoldDB" id="A0A7J8UV90"/>
<organism evidence="3 4">
    <name type="scientific">Gossypium klotzschianum</name>
    <dbReference type="NCBI Taxonomy" id="34286"/>
    <lineage>
        <taxon>Eukaryota</taxon>
        <taxon>Viridiplantae</taxon>
        <taxon>Streptophyta</taxon>
        <taxon>Embryophyta</taxon>
        <taxon>Tracheophyta</taxon>
        <taxon>Spermatophyta</taxon>
        <taxon>Magnoliopsida</taxon>
        <taxon>eudicotyledons</taxon>
        <taxon>Gunneridae</taxon>
        <taxon>Pentapetalae</taxon>
        <taxon>rosids</taxon>
        <taxon>malvids</taxon>
        <taxon>Malvales</taxon>
        <taxon>Malvaceae</taxon>
        <taxon>Malvoideae</taxon>
        <taxon>Gossypium</taxon>
    </lineage>
</organism>
<feature type="region of interest" description="Disordered" evidence="1">
    <location>
        <begin position="1"/>
        <end position="22"/>
    </location>
</feature>
<reference evidence="3 4" key="1">
    <citation type="journal article" date="2019" name="Genome Biol. Evol.">
        <title>Insights into the evolution of the New World diploid cottons (Gossypium, subgenus Houzingenia) based on genome sequencing.</title>
        <authorList>
            <person name="Grover C.E."/>
            <person name="Arick M.A. 2nd"/>
            <person name="Thrash A."/>
            <person name="Conover J.L."/>
            <person name="Sanders W.S."/>
            <person name="Peterson D.G."/>
            <person name="Frelichowski J.E."/>
            <person name="Scheffler J.A."/>
            <person name="Scheffler B.E."/>
            <person name="Wendel J.F."/>
        </authorList>
    </citation>
    <scope>NUCLEOTIDE SEQUENCE [LARGE SCALE GENOMIC DNA]</scope>
    <source>
        <strain evidence="3">57</strain>
        <tissue evidence="3">Leaf</tissue>
    </source>
</reference>
<name>A0A7J8UV90_9ROSI</name>
<evidence type="ECO:0000259" key="2">
    <source>
        <dbReference type="Pfam" id="PF24994"/>
    </source>
</evidence>
<gene>
    <name evidence="3" type="ORF">Goklo_021370</name>
</gene>
<dbReference type="OrthoDB" id="10456742at2759"/>
<protein>
    <recommendedName>
        <fullName evidence="2">GIL1/IRKI C-terminal domain-containing protein</fullName>
    </recommendedName>
</protein>
<dbReference type="PANTHER" id="PTHR31161">
    <property type="entry name" value="PROTEIN GRAVITROPIC IN THE LIGHT 1"/>
    <property type="match status" value="1"/>
</dbReference>
<feature type="compositionally biased region" description="Polar residues" evidence="1">
    <location>
        <begin position="12"/>
        <end position="21"/>
    </location>
</feature>
<feature type="domain" description="GIL1/IRKI C-terminal" evidence="2">
    <location>
        <begin position="93"/>
        <end position="150"/>
    </location>
</feature>
<accession>A0A7J8UV90</accession>
<evidence type="ECO:0000313" key="4">
    <source>
        <dbReference type="Proteomes" id="UP000593573"/>
    </source>
</evidence>
<evidence type="ECO:0000256" key="1">
    <source>
        <dbReference type="SAM" id="MobiDB-lite"/>
    </source>
</evidence>
<dbReference type="GO" id="GO:0009639">
    <property type="term" value="P:response to red or far red light"/>
    <property type="evidence" value="ECO:0007669"/>
    <property type="project" value="InterPro"/>
</dbReference>
<dbReference type="InterPro" id="IPR040225">
    <property type="entry name" value="GIL1-like"/>
</dbReference>
<comment type="caution">
    <text evidence="3">The sequence shown here is derived from an EMBL/GenBank/DDBJ whole genome shotgun (WGS) entry which is preliminary data.</text>
</comment>
<keyword evidence="4" id="KW-1185">Reference proteome</keyword>